<keyword evidence="3" id="KW-1185">Reference proteome</keyword>
<dbReference type="RefSeq" id="WP_349683761.1">
    <property type="nucleotide sequence ID" value="NZ_JBEGDD010000003.1"/>
</dbReference>
<evidence type="ECO:0000313" key="3">
    <source>
        <dbReference type="Proteomes" id="UP001445732"/>
    </source>
</evidence>
<gene>
    <name evidence="2" type="ORF">ABN401_05160</name>
</gene>
<evidence type="ECO:0000313" key="2">
    <source>
        <dbReference type="EMBL" id="MEQ7154598.1"/>
    </source>
</evidence>
<evidence type="ECO:0000256" key="1">
    <source>
        <dbReference type="SAM" id="MobiDB-lite"/>
    </source>
</evidence>
<proteinExistence type="predicted"/>
<protein>
    <submittedName>
        <fullName evidence="2">Uncharacterized protein</fullName>
    </submittedName>
</protein>
<reference evidence="2 3" key="1">
    <citation type="submission" date="2024-06" db="EMBL/GenBank/DDBJ databases">
        <title>Brevundimonas sp. C11.</title>
        <authorList>
            <person name="Maltman C."/>
        </authorList>
    </citation>
    <scope>NUCLEOTIDE SEQUENCE [LARGE SCALE GENOMIC DNA]</scope>
    <source>
        <strain evidence="2 3">C11</strain>
    </source>
</reference>
<name>A0ABV1NL66_9CAUL</name>
<organism evidence="2 3">
    <name type="scientific">Brevundimonas aurifodinae</name>
    <dbReference type="NCBI Taxonomy" id="1508312"/>
    <lineage>
        <taxon>Bacteria</taxon>
        <taxon>Pseudomonadati</taxon>
        <taxon>Pseudomonadota</taxon>
        <taxon>Alphaproteobacteria</taxon>
        <taxon>Caulobacterales</taxon>
        <taxon>Caulobacteraceae</taxon>
        <taxon>Brevundimonas</taxon>
    </lineage>
</organism>
<feature type="region of interest" description="Disordered" evidence="1">
    <location>
        <begin position="78"/>
        <end position="103"/>
    </location>
</feature>
<accession>A0ABV1NL66</accession>
<dbReference type="EMBL" id="JBEGDD010000003">
    <property type="protein sequence ID" value="MEQ7154598.1"/>
    <property type="molecule type" value="Genomic_DNA"/>
</dbReference>
<feature type="compositionally biased region" description="Basic and acidic residues" evidence="1">
    <location>
        <begin position="91"/>
        <end position="103"/>
    </location>
</feature>
<comment type="caution">
    <text evidence="2">The sequence shown here is derived from an EMBL/GenBank/DDBJ whole genome shotgun (WGS) entry which is preliminary data.</text>
</comment>
<sequence length="103" mass="11013">MQCYAALAHSLCLHGFRIAEALLRKDITNCRFEPNSVMATGFPRARALPLAANATDSGSGNSLKELFIASQGVSAKSAKTAPLTPPFDENGSNKEHLLAAKRR</sequence>
<dbReference type="Proteomes" id="UP001445732">
    <property type="component" value="Unassembled WGS sequence"/>
</dbReference>